<proteinExistence type="predicted"/>
<comment type="caution">
    <text evidence="1">The sequence shown here is derived from an EMBL/GenBank/DDBJ whole genome shotgun (WGS) entry which is preliminary data.</text>
</comment>
<dbReference type="Proteomes" id="UP001174909">
    <property type="component" value="Unassembled WGS sequence"/>
</dbReference>
<reference evidence="1" key="1">
    <citation type="submission" date="2023-03" db="EMBL/GenBank/DDBJ databases">
        <authorList>
            <person name="Steffen K."/>
            <person name="Cardenas P."/>
        </authorList>
    </citation>
    <scope>NUCLEOTIDE SEQUENCE</scope>
</reference>
<organism evidence="1 2">
    <name type="scientific">Geodia barretti</name>
    <name type="common">Barrett's horny sponge</name>
    <dbReference type="NCBI Taxonomy" id="519541"/>
    <lineage>
        <taxon>Eukaryota</taxon>
        <taxon>Metazoa</taxon>
        <taxon>Porifera</taxon>
        <taxon>Demospongiae</taxon>
        <taxon>Heteroscleromorpha</taxon>
        <taxon>Tetractinellida</taxon>
        <taxon>Astrophorina</taxon>
        <taxon>Geodiidae</taxon>
        <taxon>Geodia</taxon>
    </lineage>
</organism>
<evidence type="ECO:0000313" key="2">
    <source>
        <dbReference type="Proteomes" id="UP001174909"/>
    </source>
</evidence>
<dbReference type="AlphaFoldDB" id="A0AA35SDC4"/>
<dbReference type="InterPro" id="IPR018247">
    <property type="entry name" value="EF_Hand_1_Ca_BS"/>
</dbReference>
<accession>A0AA35SDC4</accession>
<keyword evidence="2" id="KW-1185">Reference proteome</keyword>
<gene>
    <name evidence="1" type="ORF">GBAR_LOCUS15218</name>
</gene>
<dbReference type="InterPro" id="IPR013783">
    <property type="entry name" value="Ig-like_fold"/>
</dbReference>
<protein>
    <recommendedName>
        <fullName evidence="3">Dockerin domain-containing protein</fullName>
    </recommendedName>
</protein>
<evidence type="ECO:0008006" key="3">
    <source>
        <dbReference type="Google" id="ProtNLM"/>
    </source>
</evidence>
<dbReference type="InterPro" id="IPR036439">
    <property type="entry name" value="Dockerin_dom_sf"/>
</dbReference>
<dbReference type="GO" id="GO:0000272">
    <property type="term" value="P:polysaccharide catabolic process"/>
    <property type="evidence" value="ECO:0007669"/>
    <property type="project" value="InterPro"/>
</dbReference>
<sequence length="242" mass="25405">MAYAGAKSEFDPLSIKRRRSDMSKGIKGAIASLALLGLGVFLCASPAAAQLAVSGDVADTDDLAPSPVGEVQAGFNEGGRSITISWTLSGDDVTRQTPTSSDFTTGGTFANVNDVAGYNIWRRLADDSDGNLAIVGTVGAGVTSLVDASINVSAGSRRYFYMVSVVDPSGNESAPIESAEVRNMLLLGDFDYDGDVDLLDYGIFQANFGRAEFNPATDIDGNGVVDLEDFFLWADNLGANLY</sequence>
<dbReference type="SUPFAM" id="SSF63446">
    <property type="entry name" value="Type I dockerin domain"/>
    <property type="match status" value="1"/>
</dbReference>
<dbReference type="PROSITE" id="PS00018">
    <property type="entry name" value="EF_HAND_1"/>
    <property type="match status" value="1"/>
</dbReference>
<evidence type="ECO:0000313" key="1">
    <source>
        <dbReference type="EMBL" id="CAI8026496.1"/>
    </source>
</evidence>
<dbReference type="EMBL" id="CASHTH010002215">
    <property type="protein sequence ID" value="CAI8026496.1"/>
    <property type="molecule type" value="Genomic_DNA"/>
</dbReference>
<name>A0AA35SDC4_GEOBA</name>
<dbReference type="Gene3D" id="2.60.40.10">
    <property type="entry name" value="Immunoglobulins"/>
    <property type="match status" value="1"/>
</dbReference>
<dbReference type="Gene3D" id="1.10.1330.10">
    <property type="entry name" value="Dockerin domain"/>
    <property type="match status" value="1"/>
</dbReference>